<gene>
    <name evidence="3" type="ORF">HDU87_008692</name>
</gene>
<comment type="caution">
    <text evidence="3">The sequence shown here is derived from an EMBL/GenBank/DDBJ whole genome shotgun (WGS) entry which is preliminary data.</text>
</comment>
<keyword evidence="2" id="KW-0732">Signal</keyword>
<dbReference type="AlphaFoldDB" id="A0AAD5TCH6"/>
<feature type="chain" id="PRO_5042094644" evidence="2">
    <location>
        <begin position="18"/>
        <end position="502"/>
    </location>
</feature>
<dbReference type="EMBL" id="JADGJQ010000092">
    <property type="protein sequence ID" value="KAJ3170864.1"/>
    <property type="molecule type" value="Genomic_DNA"/>
</dbReference>
<sequence length="502" mass="54097">MLLYIYLLVLPTDPVTIISGITAARACTPVDPTRINSAKAAKFLKATWLPPIRYPDQEDDGDGDGSSVAYAVARGKFPHEELARAMEAKVHLKNNPHARFILAYRDKADLADQRIRAEEEILRRLALNPEIPLQQRKIRPLTRDPNFAAQIKALSMPTKPNHFKPAALLRAQTVVTMPADAVDDAEAGDDEIPAAGFVSPQALLLPAAVRSVSKLPVPSELADAKAWMQRCVVYAPQKWAGAESEDAVYAFGRPSGVDDDVFTKAFREVSRIGQSVHDSSAAAGAETRRFELQPEALQVTDDEFEDAASLAGSLSRLSQLDIGTAPLPAIPRAVRSQKNPLKKHTNAFGATSLTSSKNITSLLHQRTDHRLHACQHLSTMRGVYKLVDMDRKRIEKTPGASVVWDGVVPYLWFPNALTLVRERARARHRRSMARDPRSAVAGSDTAGSAAARRRGVGGRMSLVVGGGGGGGGAAAGLMSGADNAAANTGLSSSTVEEFWNGQ</sequence>
<name>A0AAD5TCH6_9FUNG</name>
<keyword evidence="4" id="KW-1185">Reference proteome</keyword>
<evidence type="ECO:0000256" key="1">
    <source>
        <dbReference type="SAM" id="MobiDB-lite"/>
    </source>
</evidence>
<proteinExistence type="predicted"/>
<evidence type="ECO:0000256" key="2">
    <source>
        <dbReference type="SAM" id="SignalP"/>
    </source>
</evidence>
<reference evidence="3" key="1">
    <citation type="submission" date="2020-05" db="EMBL/GenBank/DDBJ databases">
        <title>Phylogenomic resolution of chytrid fungi.</title>
        <authorList>
            <person name="Stajich J.E."/>
            <person name="Amses K."/>
            <person name="Simmons R."/>
            <person name="Seto K."/>
            <person name="Myers J."/>
            <person name="Bonds A."/>
            <person name="Quandt C.A."/>
            <person name="Barry K."/>
            <person name="Liu P."/>
            <person name="Grigoriev I."/>
            <person name="Longcore J.E."/>
            <person name="James T.Y."/>
        </authorList>
    </citation>
    <scope>NUCLEOTIDE SEQUENCE</scope>
    <source>
        <strain evidence="3">JEL0379</strain>
    </source>
</reference>
<protein>
    <submittedName>
        <fullName evidence="3">Uncharacterized protein</fullName>
    </submittedName>
</protein>
<evidence type="ECO:0000313" key="3">
    <source>
        <dbReference type="EMBL" id="KAJ3170864.1"/>
    </source>
</evidence>
<feature type="signal peptide" evidence="2">
    <location>
        <begin position="1"/>
        <end position="17"/>
    </location>
</feature>
<feature type="compositionally biased region" description="Low complexity" evidence="1">
    <location>
        <begin position="438"/>
        <end position="450"/>
    </location>
</feature>
<evidence type="ECO:0000313" key="4">
    <source>
        <dbReference type="Proteomes" id="UP001212152"/>
    </source>
</evidence>
<feature type="region of interest" description="Disordered" evidence="1">
    <location>
        <begin position="430"/>
        <end position="453"/>
    </location>
</feature>
<dbReference type="Proteomes" id="UP001212152">
    <property type="component" value="Unassembled WGS sequence"/>
</dbReference>
<organism evidence="3 4">
    <name type="scientific">Geranomyces variabilis</name>
    <dbReference type="NCBI Taxonomy" id="109894"/>
    <lineage>
        <taxon>Eukaryota</taxon>
        <taxon>Fungi</taxon>
        <taxon>Fungi incertae sedis</taxon>
        <taxon>Chytridiomycota</taxon>
        <taxon>Chytridiomycota incertae sedis</taxon>
        <taxon>Chytridiomycetes</taxon>
        <taxon>Spizellomycetales</taxon>
        <taxon>Powellomycetaceae</taxon>
        <taxon>Geranomyces</taxon>
    </lineage>
</organism>
<accession>A0AAD5TCH6</accession>